<dbReference type="Proteomes" id="UP001148838">
    <property type="component" value="Unassembled WGS sequence"/>
</dbReference>
<feature type="region of interest" description="Disordered" evidence="2">
    <location>
        <begin position="215"/>
        <end position="236"/>
    </location>
</feature>
<reference evidence="4 5" key="1">
    <citation type="journal article" date="2022" name="Allergy">
        <title>Genome assembly and annotation of Periplaneta americana reveal a comprehensive cockroach allergen profile.</title>
        <authorList>
            <person name="Wang L."/>
            <person name="Xiong Q."/>
            <person name="Saelim N."/>
            <person name="Wang L."/>
            <person name="Nong W."/>
            <person name="Wan A.T."/>
            <person name="Shi M."/>
            <person name="Liu X."/>
            <person name="Cao Q."/>
            <person name="Hui J.H.L."/>
            <person name="Sookrung N."/>
            <person name="Leung T.F."/>
            <person name="Tungtrongchitr A."/>
            <person name="Tsui S.K.W."/>
        </authorList>
    </citation>
    <scope>NUCLEOTIDE SEQUENCE [LARGE SCALE GENOMIC DNA]</scope>
    <source>
        <strain evidence="4">PWHHKU_190912</strain>
    </source>
</reference>
<name>A0ABQ8U206_PERAM</name>
<evidence type="ECO:0000259" key="3">
    <source>
        <dbReference type="PROSITE" id="PS50158"/>
    </source>
</evidence>
<comment type="caution">
    <text evidence="4">The sequence shown here is derived from an EMBL/GenBank/DDBJ whole genome shotgun (WGS) entry which is preliminary data.</text>
</comment>
<keyword evidence="5" id="KW-1185">Reference proteome</keyword>
<feature type="region of interest" description="Disordered" evidence="2">
    <location>
        <begin position="161"/>
        <end position="182"/>
    </location>
</feature>
<keyword evidence="1" id="KW-0479">Metal-binding</keyword>
<feature type="compositionally biased region" description="Polar residues" evidence="2">
    <location>
        <begin position="161"/>
        <end position="172"/>
    </location>
</feature>
<evidence type="ECO:0000256" key="2">
    <source>
        <dbReference type="SAM" id="MobiDB-lite"/>
    </source>
</evidence>
<keyword evidence="1" id="KW-0863">Zinc-finger</keyword>
<feature type="domain" description="CCHC-type" evidence="3">
    <location>
        <begin position="101"/>
        <end position="116"/>
    </location>
</feature>
<proteinExistence type="predicted"/>
<protein>
    <recommendedName>
        <fullName evidence="3">CCHC-type domain-containing protein</fullName>
    </recommendedName>
</protein>
<dbReference type="PROSITE" id="PS50158">
    <property type="entry name" value="ZF_CCHC"/>
    <property type="match status" value="1"/>
</dbReference>
<dbReference type="Gene3D" id="4.10.60.10">
    <property type="entry name" value="Zinc finger, CCHC-type"/>
    <property type="match status" value="1"/>
</dbReference>
<keyword evidence="1" id="KW-0862">Zinc</keyword>
<dbReference type="SMART" id="SM00343">
    <property type="entry name" value="ZnF_C2HC"/>
    <property type="match status" value="1"/>
</dbReference>
<dbReference type="InterPro" id="IPR001878">
    <property type="entry name" value="Znf_CCHC"/>
</dbReference>
<sequence length="236" mass="26823">MFKYESGEEIQIVASAADMQSTTVRIFNLPPEIPNIIISNTFSKYGQIHDIISEKWNDQYPLPVNNGVKAVKMDIKIPIPTLLKIGMYTASLTYPGQIQDCFRCGEPGHFKQDCKQQFTALPIRPHNKNRLHVLSDIVWQDTPLNYENVLFEKDQISSMQDSTAPEVVSSQRMDIPTDDDDLQRSMEIGDTCKHTIPSTENIMNVQLMPTDINSNVDQREENEGPSNKKIPTRGRI</sequence>
<dbReference type="EMBL" id="JAJSOF020000001">
    <property type="protein sequence ID" value="KAJ4451802.1"/>
    <property type="molecule type" value="Genomic_DNA"/>
</dbReference>
<organism evidence="4 5">
    <name type="scientific">Periplaneta americana</name>
    <name type="common">American cockroach</name>
    <name type="synonym">Blatta americana</name>
    <dbReference type="NCBI Taxonomy" id="6978"/>
    <lineage>
        <taxon>Eukaryota</taxon>
        <taxon>Metazoa</taxon>
        <taxon>Ecdysozoa</taxon>
        <taxon>Arthropoda</taxon>
        <taxon>Hexapoda</taxon>
        <taxon>Insecta</taxon>
        <taxon>Pterygota</taxon>
        <taxon>Neoptera</taxon>
        <taxon>Polyneoptera</taxon>
        <taxon>Dictyoptera</taxon>
        <taxon>Blattodea</taxon>
        <taxon>Blattoidea</taxon>
        <taxon>Blattidae</taxon>
        <taxon>Blattinae</taxon>
        <taxon>Periplaneta</taxon>
    </lineage>
</organism>
<evidence type="ECO:0000256" key="1">
    <source>
        <dbReference type="PROSITE-ProRule" id="PRU00047"/>
    </source>
</evidence>
<dbReference type="InterPro" id="IPR036875">
    <property type="entry name" value="Znf_CCHC_sf"/>
</dbReference>
<evidence type="ECO:0000313" key="5">
    <source>
        <dbReference type="Proteomes" id="UP001148838"/>
    </source>
</evidence>
<dbReference type="SUPFAM" id="SSF57756">
    <property type="entry name" value="Retrovirus zinc finger-like domains"/>
    <property type="match status" value="1"/>
</dbReference>
<evidence type="ECO:0000313" key="4">
    <source>
        <dbReference type="EMBL" id="KAJ4451802.1"/>
    </source>
</evidence>
<accession>A0ABQ8U206</accession>
<dbReference type="Pfam" id="PF00098">
    <property type="entry name" value="zf-CCHC"/>
    <property type="match status" value="1"/>
</dbReference>
<gene>
    <name evidence="4" type="ORF">ANN_03275</name>
</gene>